<proteinExistence type="inferred from homology"/>
<evidence type="ECO:0000259" key="11">
    <source>
        <dbReference type="PROSITE" id="PS50862"/>
    </source>
</evidence>
<dbReference type="InterPro" id="IPR045864">
    <property type="entry name" value="aa-tRNA-synth_II/BPL/LPL"/>
</dbReference>
<keyword evidence="12" id="KW-0808">Transferase</keyword>
<dbReference type="PANTHER" id="PTHR43707:SF6">
    <property type="entry name" value="ATP PHOSPHORIBOSYLTRANSFERASE REGULATORY SUBUNIT"/>
    <property type="match status" value="1"/>
</dbReference>
<dbReference type="AlphaFoldDB" id="A0A011UXZ0"/>
<keyword evidence="5 9" id="KW-0963">Cytoplasm</keyword>
<dbReference type="InterPro" id="IPR004517">
    <property type="entry name" value="HisZ"/>
</dbReference>
<dbReference type="NCBIfam" id="TIGR00443">
    <property type="entry name" value="hisZ_biosyn_reg"/>
    <property type="match status" value="1"/>
</dbReference>
<dbReference type="RefSeq" id="WP_037290251.1">
    <property type="nucleotide sequence ID" value="NZ_JEOB01000004.1"/>
</dbReference>
<name>A0A011UXZ0_RUMAL</name>
<dbReference type="PROSITE" id="PS50862">
    <property type="entry name" value="AA_TRNA_LIGASE_II"/>
    <property type="match status" value="1"/>
</dbReference>
<comment type="similarity">
    <text evidence="3 9">Belongs to the class-II aminoacyl-tRNA synthetase family. HisZ subfamily.</text>
</comment>
<dbReference type="InterPro" id="IPR004516">
    <property type="entry name" value="HisRS/HisZ"/>
</dbReference>
<feature type="domain" description="Aminoacyl-transfer RNA synthetases class-II family profile" evidence="11">
    <location>
        <begin position="23"/>
        <end position="335"/>
    </location>
</feature>
<dbReference type="GO" id="GO:0016757">
    <property type="term" value="F:glycosyltransferase activity"/>
    <property type="evidence" value="ECO:0007669"/>
    <property type="project" value="UniProtKB-KW"/>
</dbReference>
<keyword evidence="6 9" id="KW-0028">Amino-acid biosynthesis</keyword>
<dbReference type="Gene3D" id="3.30.930.10">
    <property type="entry name" value="Bira Bifunctional Protein, Domain 2"/>
    <property type="match status" value="1"/>
</dbReference>
<evidence type="ECO:0000256" key="8">
    <source>
        <dbReference type="ARBA" id="ARBA00025246"/>
    </source>
</evidence>
<feature type="binding site" evidence="10">
    <location>
        <begin position="81"/>
        <end position="83"/>
    </location>
    <ligand>
        <name>L-histidine</name>
        <dbReference type="ChEBI" id="CHEBI:57595"/>
    </ligand>
</feature>
<comment type="function">
    <text evidence="8 9">Required for the first step of histidine biosynthesis. May allow the feedback regulation of ATP phosphoribosyltransferase activity by histidine.</text>
</comment>
<dbReference type="InterPro" id="IPR041715">
    <property type="entry name" value="HisRS-like_core"/>
</dbReference>
<dbReference type="EMBL" id="JEOB01000004">
    <property type="protein sequence ID" value="EXM38082.1"/>
    <property type="molecule type" value="Genomic_DNA"/>
</dbReference>
<comment type="miscellaneous">
    <text evidence="9">This function is generally fulfilled by the C-terminal part of HisG, which is missing in some bacteria such as this one.</text>
</comment>
<keyword evidence="7 9" id="KW-0368">Histidine biosynthesis</keyword>
<dbReference type="OrthoDB" id="9800814at2"/>
<evidence type="ECO:0000256" key="3">
    <source>
        <dbReference type="ARBA" id="ARBA00005539"/>
    </source>
</evidence>
<sequence>MKRYDLITPEGTRDLLFEDCLARREVEKTLAALFEGFGYSEVVTPGIEFYDAFSGSTRNFRQESLYKLTDSKGRLIVLRPDSTIPIARLAATRLKDADSPLRLYYNQSVFSNNALLKGRSDEVVQAGIELIGGDNVKRADLEVLCTAVEALASFDKDNFRLEIGHIGYFKELVAQLNVDEDVIEEIRLLISSKNFPALNDLLDEIGDNEITRALKQLPSLFGGIEVLDKASDIYANDKITGILYNLRKVFNRLSSLGYEGKISVDLGIVSHTDYYTGIVFKGYLSEVGQSVLKGGRYDNLIGSFGKELPAVGFGVNVDSVALHLERIGANPAGKPVDAVIFGEKGYVVEAMAHAQKLVREGCKLEHSLFNSYEETVEYAKSKGIKKVITVGEDITENNI</sequence>
<protein>
    <recommendedName>
        <fullName evidence="4 9">ATP phosphoribosyltransferase regulatory subunit</fullName>
    </recommendedName>
</protein>
<reference evidence="12 13" key="1">
    <citation type="submission" date="2013-06" db="EMBL/GenBank/DDBJ databases">
        <title>Rumen cellulosomics: divergent fiber-degrading strategies revealed by comparative genome-wide analysis of six Ruminococcal strains.</title>
        <authorList>
            <person name="Dassa B."/>
            <person name="Borovok I."/>
            <person name="Lamed R."/>
            <person name="Flint H."/>
            <person name="Yeoman C.J."/>
            <person name="White B."/>
            <person name="Bayer E.A."/>
        </authorList>
    </citation>
    <scope>NUCLEOTIDE SEQUENCE [LARGE SCALE GENOMIC DNA]</scope>
    <source>
        <strain evidence="12 13">SY3</strain>
    </source>
</reference>
<dbReference type="CDD" id="cd00773">
    <property type="entry name" value="HisRS-like_core"/>
    <property type="match status" value="1"/>
</dbReference>
<dbReference type="SUPFAM" id="SSF55681">
    <property type="entry name" value="Class II aaRS and biotin synthetases"/>
    <property type="match status" value="1"/>
</dbReference>
<feature type="binding site" evidence="10">
    <location>
        <begin position="274"/>
        <end position="275"/>
    </location>
    <ligand>
        <name>L-histidine</name>
        <dbReference type="ChEBI" id="CHEBI:57595"/>
    </ligand>
</feature>
<comment type="subcellular location">
    <subcellularLocation>
        <location evidence="1 9">Cytoplasm</location>
    </subcellularLocation>
</comment>
<dbReference type="Pfam" id="PF13393">
    <property type="entry name" value="tRNA-synt_His"/>
    <property type="match status" value="1"/>
</dbReference>
<evidence type="ECO:0000256" key="5">
    <source>
        <dbReference type="ARBA" id="ARBA00022490"/>
    </source>
</evidence>
<evidence type="ECO:0000256" key="6">
    <source>
        <dbReference type="ARBA" id="ARBA00022605"/>
    </source>
</evidence>
<dbReference type="PATRIC" id="fig|1341156.4.peg.3094"/>
<evidence type="ECO:0000256" key="2">
    <source>
        <dbReference type="ARBA" id="ARBA00004667"/>
    </source>
</evidence>
<keyword evidence="13" id="KW-1185">Reference proteome</keyword>
<dbReference type="GO" id="GO:0004821">
    <property type="term" value="F:histidine-tRNA ligase activity"/>
    <property type="evidence" value="ECO:0007669"/>
    <property type="project" value="TreeGrafter"/>
</dbReference>
<evidence type="ECO:0000256" key="10">
    <source>
        <dbReference type="PIRSR" id="PIRSR001549-1"/>
    </source>
</evidence>
<comment type="caution">
    <text evidence="12">The sequence shown here is derived from an EMBL/GenBank/DDBJ whole genome shotgun (WGS) entry which is preliminary data.</text>
</comment>
<evidence type="ECO:0000313" key="12">
    <source>
        <dbReference type="EMBL" id="EXM38082.1"/>
    </source>
</evidence>
<feature type="binding site" evidence="10">
    <location>
        <position position="125"/>
    </location>
    <ligand>
        <name>L-histidine</name>
        <dbReference type="ChEBI" id="CHEBI:57595"/>
    </ligand>
</feature>
<organism evidence="12 13">
    <name type="scientific">Ruminococcus albus SY3</name>
    <dbReference type="NCBI Taxonomy" id="1341156"/>
    <lineage>
        <taxon>Bacteria</taxon>
        <taxon>Bacillati</taxon>
        <taxon>Bacillota</taxon>
        <taxon>Clostridia</taxon>
        <taxon>Eubacteriales</taxon>
        <taxon>Oscillospiraceae</taxon>
        <taxon>Ruminococcus</taxon>
    </lineage>
</organism>
<dbReference type="GO" id="GO:0140096">
    <property type="term" value="F:catalytic activity, acting on a protein"/>
    <property type="evidence" value="ECO:0007669"/>
    <property type="project" value="UniProtKB-ARBA"/>
</dbReference>
<evidence type="ECO:0000256" key="9">
    <source>
        <dbReference type="HAMAP-Rule" id="MF_00125"/>
    </source>
</evidence>
<evidence type="ECO:0000313" key="13">
    <source>
        <dbReference type="Proteomes" id="UP000021369"/>
    </source>
</evidence>
<dbReference type="PANTHER" id="PTHR43707">
    <property type="entry name" value="HISTIDYL-TRNA SYNTHETASE"/>
    <property type="match status" value="1"/>
</dbReference>
<dbReference type="InterPro" id="IPR006195">
    <property type="entry name" value="aa-tRNA-synth_II"/>
</dbReference>
<dbReference type="GO" id="GO:0000105">
    <property type="term" value="P:L-histidine biosynthetic process"/>
    <property type="evidence" value="ECO:0007669"/>
    <property type="project" value="UniProtKB-UniRule"/>
</dbReference>
<dbReference type="GO" id="GO:0005737">
    <property type="term" value="C:cytoplasm"/>
    <property type="evidence" value="ECO:0007669"/>
    <property type="project" value="UniProtKB-SubCell"/>
</dbReference>
<evidence type="ECO:0000256" key="7">
    <source>
        <dbReference type="ARBA" id="ARBA00023102"/>
    </source>
</evidence>
<gene>
    <name evidence="9" type="primary">hisZ</name>
    <name evidence="12" type="ORF">RASY3_17465</name>
</gene>
<dbReference type="UniPathway" id="UPA00031">
    <property type="reaction ID" value="UER00006"/>
</dbReference>
<accession>A0A011UXZ0</accession>
<evidence type="ECO:0000256" key="4">
    <source>
        <dbReference type="ARBA" id="ARBA00020397"/>
    </source>
</evidence>
<dbReference type="Proteomes" id="UP000021369">
    <property type="component" value="Unassembled WGS sequence"/>
</dbReference>
<comment type="subunit">
    <text evidence="9">Heteromultimer composed of HisG and HisZ subunits.</text>
</comment>
<evidence type="ECO:0000256" key="1">
    <source>
        <dbReference type="ARBA" id="ARBA00004496"/>
    </source>
</evidence>
<dbReference type="PIRSF" id="PIRSF001549">
    <property type="entry name" value="His-tRNA_synth"/>
    <property type="match status" value="1"/>
</dbReference>
<keyword evidence="12" id="KW-0328">Glycosyltransferase</keyword>
<comment type="pathway">
    <text evidence="2 9">Amino-acid biosynthesis; L-histidine biosynthesis; L-histidine from 5-phospho-alpha-D-ribose 1-diphosphate: step 1/9.</text>
</comment>
<dbReference type="HAMAP" id="MF_00125">
    <property type="entry name" value="HisZ"/>
    <property type="match status" value="1"/>
</dbReference>
<dbReference type="GO" id="GO:0006427">
    <property type="term" value="P:histidyl-tRNA aminoacylation"/>
    <property type="evidence" value="ECO:0007669"/>
    <property type="project" value="TreeGrafter"/>
</dbReference>
<feature type="binding site" evidence="10">
    <location>
        <position position="129"/>
    </location>
    <ligand>
        <name>L-histidine</name>
        <dbReference type="ChEBI" id="CHEBI:57595"/>
    </ligand>
</feature>